<name>A0A8H7D0F1_9AGAR</name>
<dbReference type="Proteomes" id="UP000620124">
    <property type="component" value="Unassembled WGS sequence"/>
</dbReference>
<sequence>MSLLRDILKKPKDGSASKKRDTASIKSAGARSLVASMYSLAVGGERVKKRRKPDFSDLGAPVWYHETPPTPPDMPGTAPRTDLCAYTIAHATVLPLRIEDKNHWLSLTLFNHASESSLAAMYHNEARVAGEVRLFLEKTKNISSIDVWLAAIAPAGQIISLTANVWNRHKGNPLHPGQKPVLFKDKFPQGTYIFPFELPPLPKFVPVTHPDNDTRKTKGLVLLPPSGKINYTCGVGVRRDSVGGINEDMDMILQYIPLHRPLPRPRTPFPFLASREDWPFKRETIGGWVLSPFGGRGRIGTQIVEVEGILGVQDPAVYTVGQVLEFGLLLWSKSADALKLLGQPAAVSVGYYKADFLPSSEALRPREQSRLTRTLERTAEGRAWVADSGRPKDGEPAPELVSLNSAGAAASPSLKAKSVSGSSRMQNVWTPDNNEDSSPMNGERPPSPTDSIEDLSLDGEMNETEHFQRLDGEIRIPPCRPASYRYTEIGREYSLQLHIAHPQYAHISPTGPGLIAEVPIWYVADRALKGGPVALNDDPTYLAALPLKGATILAGEDAIWWPKTVGEVATQGRGGKPKLGQSFTGLMPPVREGP</sequence>
<gene>
    <name evidence="2" type="ORF">MVEN_01031000</name>
</gene>
<evidence type="ECO:0008006" key="4">
    <source>
        <dbReference type="Google" id="ProtNLM"/>
    </source>
</evidence>
<feature type="compositionally biased region" description="Polar residues" evidence="1">
    <location>
        <begin position="419"/>
        <end position="440"/>
    </location>
</feature>
<keyword evidence="3" id="KW-1185">Reference proteome</keyword>
<feature type="region of interest" description="Disordered" evidence="1">
    <location>
        <begin position="382"/>
        <end position="455"/>
    </location>
</feature>
<accession>A0A8H7D0F1</accession>
<feature type="region of interest" description="Disordered" evidence="1">
    <location>
        <begin position="1"/>
        <end position="24"/>
    </location>
</feature>
<evidence type="ECO:0000313" key="3">
    <source>
        <dbReference type="Proteomes" id="UP000620124"/>
    </source>
</evidence>
<protein>
    <recommendedName>
        <fullName evidence="4">Arrestin-like N-terminal domain-containing protein</fullName>
    </recommendedName>
</protein>
<feature type="compositionally biased region" description="Basic and acidic residues" evidence="1">
    <location>
        <begin position="1"/>
        <end position="23"/>
    </location>
</feature>
<evidence type="ECO:0000256" key="1">
    <source>
        <dbReference type="SAM" id="MobiDB-lite"/>
    </source>
</evidence>
<feature type="region of interest" description="Disordered" evidence="1">
    <location>
        <begin position="571"/>
        <end position="594"/>
    </location>
</feature>
<evidence type="ECO:0000313" key="2">
    <source>
        <dbReference type="EMBL" id="KAF7356950.1"/>
    </source>
</evidence>
<dbReference type="EMBL" id="JACAZI010000007">
    <property type="protein sequence ID" value="KAF7356950.1"/>
    <property type="molecule type" value="Genomic_DNA"/>
</dbReference>
<reference evidence="2" key="1">
    <citation type="submission" date="2020-05" db="EMBL/GenBank/DDBJ databases">
        <title>Mycena genomes resolve the evolution of fungal bioluminescence.</title>
        <authorList>
            <person name="Tsai I.J."/>
        </authorList>
    </citation>
    <scope>NUCLEOTIDE SEQUENCE</scope>
    <source>
        <strain evidence="2">CCC161011</strain>
    </source>
</reference>
<proteinExistence type="predicted"/>
<organism evidence="2 3">
    <name type="scientific">Mycena venus</name>
    <dbReference type="NCBI Taxonomy" id="2733690"/>
    <lineage>
        <taxon>Eukaryota</taxon>
        <taxon>Fungi</taxon>
        <taxon>Dikarya</taxon>
        <taxon>Basidiomycota</taxon>
        <taxon>Agaricomycotina</taxon>
        <taxon>Agaricomycetes</taxon>
        <taxon>Agaricomycetidae</taxon>
        <taxon>Agaricales</taxon>
        <taxon>Marasmiineae</taxon>
        <taxon>Mycenaceae</taxon>
        <taxon>Mycena</taxon>
    </lineage>
</organism>
<comment type="caution">
    <text evidence="2">The sequence shown here is derived from an EMBL/GenBank/DDBJ whole genome shotgun (WGS) entry which is preliminary data.</text>
</comment>
<dbReference type="OrthoDB" id="3024231at2759"/>
<dbReference type="AlphaFoldDB" id="A0A8H7D0F1"/>